<evidence type="ECO:0000313" key="1">
    <source>
        <dbReference type="EMBL" id="KAG1905054.1"/>
    </source>
</evidence>
<dbReference type="EMBL" id="JABBWK010000008">
    <property type="protein sequence ID" value="KAG1905054.1"/>
    <property type="molecule type" value="Genomic_DNA"/>
</dbReference>
<accession>A0AAD4HRN8</accession>
<gene>
    <name evidence="1" type="ORF">F5891DRAFT_1010614</name>
</gene>
<name>A0AAD4HRN8_9AGAM</name>
<comment type="caution">
    <text evidence="1">The sequence shown here is derived from an EMBL/GenBank/DDBJ whole genome shotgun (WGS) entry which is preliminary data.</text>
</comment>
<reference evidence="1" key="1">
    <citation type="journal article" date="2020" name="New Phytol.">
        <title>Comparative genomics reveals dynamic genome evolution in host specialist ectomycorrhizal fungi.</title>
        <authorList>
            <person name="Lofgren L.A."/>
            <person name="Nguyen N.H."/>
            <person name="Vilgalys R."/>
            <person name="Ruytinx J."/>
            <person name="Liao H.L."/>
            <person name="Branco S."/>
            <person name="Kuo A."/>
            <person name="LaButti K."/>
            <person name="Lipzen A."/>
            <person name="Andreopoulos W."/>
            <person name="Pangilinan J."/>
            <person name="Riley R."/>
            <person name="Hundley H."/>
            <person name="Na H."/>
            <person name="Barry K."/>
            <person name="Grigoriev I.V."/>
            <person name="Stajich J.E."/>
            <person name="Kennedy P.G."/>
        </authorList>
    </citation>
    <scope>NUCLEOTIDE SEQUENCE</scope>
    <source>
        <strain evidence="1">FC203</strain>
    </source>
</reference>
<protein>
    <submittedName>
        <fullName evidence="1">Uncharacterized protein</fullName>
    </submittedName>
</protein>
<dbReference type="AlphaFoldDB" id="A0AAD4HRN8"/>
<sequence length="100" mass="11432">MTLNTWDNHFICFSPNSIHALRNTSELMEGASHDDCGSTRFLLDRDSGWIVGPKDRLLFWVPPASRHPFYSPQTALVIPRGGAELDLSRMAHGQHWQRCR</sequence>
<keyword evidence="2" id="KW-1185">Reference proteome</keyword>
<feature type="non-terminal residue" evidence="1">
    <location>
        <position position="100"/>
    </location>
</feature>
<dbReference type="RefSeq" id="XP_041230629.1">
    <property type="nucleotide sequence ID" value="XM_041360636.1"/>
</dbReference>
<dbReference type="Proteomes" id="UP001195769">
    <property type="component" value="Unassembled WGS sequence"/>
</dbReference>
<dbReference type="GeneID" id="64654934"/>
<proteinExistence type="predicted"/>
<organism evidence="1 2">
    <name type="scientific">Suillus fuscotomentosus</name>
    <dbReference type="NCBI Taxonomy" id="1912939"/>
    <lineage>
        <taxon>Eukaryota</taxon>
        <taxon>Fungi</taxon>
        <taxon>Dikarya</taxon>
        <taxon>Basidiomycota</taxon>
        <taxon>Agaricomycotina</taxon>
        <taxon>Agaricomycetes</taxon>
        <taxon>Agaricomycetidae</taxon>
        <taxon>Boletales</taxon>
        <taxon>Suillineae</taxon>
        <taxon>Suillaceae</taxon>
        <taxon>Suillus</taxon>
    </lineage>
</organism>
<evidence type="ECO:0000313" key="2">
    <source>
        <dbReference type="Proteomes" id="UP001195769"/>
    </source>
</evidence>